<feature type="transmembrane region" description="Helical" evidence="7">
    <location>
        <begin position="6"/>
        <end position="21"/>
    </location>
</feature>
<protein>
    <submittedName>
        <fullName evidence="8">Putative permease</fullName>
    </submittedName>
</protein>
<evidence type="ECO:0000256" key="7">
    <source>
        <dbReference type="SAM" id="Phobius"/>
    </source>
</evidence>
<keyword evidence="3" id="KW-1003">Cell membrane</keyword>
<evidence type="ECO:0000256" key="3">
    <source>
        <dbReference type="ARBA" id="ARBA00022475"/>
    </source>
</evidence>
<evidence type="ECO:0000256" key="4">
    <source>
        <dbReference type="ARBA" id="ARBA00022692"/>
    </source>
</evidence>
<dbReference type="RefSeq" id="WP_079410124.1">
    <property type="nucleotide sequence ID" value="NZ_MZGW01000001.1"/>
</dbReference>
<dbReference type="InterPro" id="IPR005524">
    <property type="entry name" value="DUF318"/>
</dbReference>
<dbReference type="OrthoDB" id="5465282at2"/>
<accession>A0A1V4IAA8</accession>
<evidence type="ECO:0000313" key="9">
    <source>
        <dbReference type="Proteomes" id="UP000190140"/>
    </source>
</evidence>
<evidence type="ECO:0000256" key="1">
    <source>
        <dbReference type="ARBA" id="ARBA00004651"/>
    </source>
</evidence>
<keyword evidence="6 7" id="KW-0472">Membrane</keyword>
<keyword evidence="9" id="KW-1185">Reference proteome</keyword>
<evidence type="ECO:0000256" key="6">
    <source>
        <dbReference type="ARBA" id="ARBA00023136"/>
    </source>
</evidence>
<feature type="transmembrane region" description="Helical" evidence="7">
    <location>
        <begin position="138"/>
        <end position="159"/>
    </location>
</feature>
<keyword evidence="5 7" id="KW-1133">Transmembrane helix</keyword>
<comment type="similarity">
    <text evidence="2">Belongs to the UPF0718 family.</text>
</comment>
<feature type="transmembrane region" description="Helical" evidence="7">
    <location>
        <begin position="73"/>
        <end position="95"/>
    </location>
</feature>
<feature type="transmembrane region" description="Helical" evidence="7">
    <location>
        <begin position="107"/>
        <end position="126"/>
    </location>
</feature>
<comment type="caution">
    <text evidence="8">The sequence shown here is derived from an EMBL/GenBank/DDBJ whole genome shotgun (WGS) entry which is preliminary data.</text>
</comment>
<dbReference type="AlphaFoldDB" id="A0A1V4IAA8"/>
<evidence type="ECO:0000256" key="2">
    <source>
        <dbReference type="ARBA" id="ARBA00006386"/>
    </source>
</evidence>
<keyword evidence="4 7" id="KW-0812">Transmembrane</keyword>
<dbReference type="EMBL" id="MZGW01000001">
    <property type="protein sequence ID" value="OPJ56810.1"/>
    <property type="molecule type" value="Genomic_DNA"/>
</dbReference>
<dbReference type="STRING" id="29349.CLOTH_00920"/>
<dbReference type="GO" id="GO:0005886">
    <property type="term" value="C:plasma membrane"/>
    <property type="evidence" value="ECO:0007669"/>
    <property type="project" value="UniProtKB-SubCell"/>
</dbReference>
<organism evidence="8 9">
    <name type="scientific">Alkalithermobacter paradoxus</name>
    <dbReference type="NCBI Taxonomy" id="29349"/>
    <lineage>
        <taxon>Bacteria</taxon>
        <taxon>Bacillati</taxon>
        <taxon>Bacillota</taxon>
        <taxon>Clostridia</taxon>
        <taxon>Peptostreptococcales</taxon>
        <taxon>Tepidibacteraceae</taxon>
        <taxon>Alkalithermobacter</taxon>
    </lineage>
</organism>
<reference evidence="8 9" key="1">
    <citation type="submission" date="2017-03" db="EMBL/GenBank/DDBJ databases">
        <title>Genome sequence of Clostridium thermoalcaliphilum DSM 7309.</title>
        <authorList>
            <person name="Poehlein A."/>
            <person name="Daniel R."/>
        </authorList>
    </citation>
    <scope>NUCLEOTIDE SEQUENCE [LARGE SCALE GENOMIC DNA]</scope>
    <source>
        <strain evidence="8 9">DSM 7309</strain>
    </source>
</reference>
<gene>
    <name evidence="8" type="ORF">CLOTH_00920</name>
</gene>
<dbReference type="Pfam" id="PF03773">
    <property type="entry name" value="ArsP_1"/>
    <property type="match status" value="1"/>
</dbReference>
<name>A0A1V4IAA8_9FIRM</name>
<sequence>MDIFSILLWIITIIFLIVSLLKDKERTITSMKMGRNMMKNMIGEIFAVLFIIGLMITLIPPESINTFMGDSNVILSTIGSAFVGSVTLIPAFVAFPLAKSLLDRGANVVPLVAFLTTLTMVGVVTFPLEKREFGLKFALIRNILSFGFAVVIALVMGGVI</sequence>
<dbReference type="Proteomes" id="UP000190140">
    <property type="component" value="Unassembled WGS sequence"/>
</dbReference>
<evidence type="ECO:0000256" key="5">
    <source>
        <dbReference type="ARBA" id="ARBA00022989"/>
    </source>
</evidence>
<proteinExistence type="inferred from homology"/>
<evidence type="ECO:0000313" key="8">
    <source>
        <dbReference type="EMBL" id="OPJ56810.1"/>
    </source>
</evidence>
<comment type="subcellular location">
    <subcellularLocation>
        <location evidence="1">Cell membrane</location>
        <topology evidence="1">Multi-pass membrane protein</topology>
    </subcellularLocation>
</comment>
<feature type="transmembrane region" description="Helical" evidence="7">
    <location>
        <begin position="42"/>
        <end position="61"/>
    </location>
</feature>